<dbReference type="PANTHER" id="PTHR10827:SF98">
    <property type="entry name" value="45 KDA CALCIUM-BINDING PROTEIN"/>
    <property type="match status" value="1"/>
</dbReference>
<keyword evidence="7" id="KW-1185">Reference proteome</keyword>
<evidence type="ECO:0000256" key="3">
    <source>
        <dbReference type="SAM" id="MobiDB-lite"/>
    </source>
</evidence>
<gene>
    <name evidence="6" type="ORF">ThidrDRAFT_1548</name>
</gene>
<dbReference type="InterPro" id="IPR018247">
    <property type="entry name" value="EF_Hand_1_Ca_BS"/>
</dbReference>
<dbReference type="STRING" id="765913.ThidrDRAFT_1548"/>
<name>G2DZT5_9GAMM</name>
<comment type="caution">
    <text evidence="6">The sequence shown here is derived from an EMBL/GenBank/DDBJ whole genome shotgun (WGS) entry which is preliminary data.</text>
</comment>
<evidence type="ECO:0000313" key="6">
    <source>
        <dbReference type="EMBL" id="EGV31974.1"/>
    </source>
</evidence>
<dbReference type="PROSITE" id="PS50222">
    <property type="entry name" value="EF_HAND_2"/>
    <property type="match status" value="1"/>
</dbReference>
<evidence type="ECO:0000256" key="4">
    <source>
        <dbReference type="SAM" id="SignalP"/>
    </source>
</evidence>
<organism evidence="6 7">
    <name type="scientific">Thiorhodococcus drewsii AZ1</name>
    <dbReference type="NCBI Taxonomy" id="765913"/>
    <lineage>
        <taxon>Bacteria</taxon>
        <taxon>Pseudomonadati</taxon>
        <taxon>Pseudomonadota</taxon>
        <taxon>Gammaproteobacteria</taxon>
        <taxon>Chromatiales</taxon>
        <taxon>Chromatiaceae</taxon>
        <taxon>Thiorhodococcus</taxon>
    </lineage>
</organism>
<feature type="signal peptide" evidence="4">
    <location>
        <begin position="1"/>
        <end position="25"/>
    </location>
</feature>
<dbReference type="GO" id="GO:0005509">
    <property type="term" value="F:calcium ion binding"/>
    <property type="evidence" value="ECO:0007669"/>
    <property type="project" value="InterPro"/>
</dbReference>
<dbReference type="Pfam" id="PF13202">
    <property type="entry name" value="EF-hand_5"/>
    <property type="match status" value="4"/>
</dbReference>
<dbReference type="EMBL" id="AFWT01000009">
    <property type="protein sequence ID" value="EGV31974.1"/>
    <property type="molecule type" value="Genomic_DNA"/>
</dbReference>
<dbReference type="eggNOG" id="ENOG502ZCIX">
    <property type="taxonomic scope" value="Bacteria"/>
</dbReference>
<accession>G2DZT5</accession>
<evidence type="ECO:0000256" key="2">
    <source>
        <dbReference type="ARBA" id="ARBA00022737"/>
    </source>
</evidence>
<dbReference type="InterPro" id="IPR011992">
    <property type="entry name" value="EF-hand-dom_pair"/>
</dbReference>
<feature type="compositionally biased region" description="Low complexity" evidence="3">
    <location>
        <begin position="219"/>
        <end position="236"/>
    </location>
</feature>
<keyword evidence="2" id="KW-0677">Repeat</keyword>
<evidence type="ECO:0000259" key="5">
    <source>
        <dbReference type="PROSITE" id="PS50222"/>
    </source>
</evidence>
<feature type="region of interest" description="Disordered" evidence="3">
    <location>
        <begin position="116"/>
        <end position="142"/>
    </location>
</feature>
<feature type="chain" id="PRO_5003429153" description="EF-hand domain-containing protein" evidence="4">
    <location>
        <begin position="26"/>
        <end position="236"/>
    </location>
</feature>
<keyword evidence="1" id="KW-0479">Metal-binding</keyword>
<dbReference type="Proteomes" id="UP000004200">
    <property type="component" value="Unassembled WGS sequence"/>
</dbReference>
<dbReference type="Gene3D" id="1.10.238.10">
    <property type="entry name" value="EF-hand"/>
    <property type="match status" value="2"/>
</dbReference>
<keyword evidence="4" id="KW-0732">Signal</keyword>
<protein>
    <recommendedName>
        <fullName evidence="5">EF-hand domain-containing protein</fullName>
    </recommendedName>
</protein>
<dbReference type="PROSITE" id="PS00018">
    <property type="entry name" value="EF_HAND_1"/>
    <property type="match status" value="4"/>
</dbReference>
<evidence type="ECO:0000256" key="1">
    <source>
        <dbReference type="ARBA" id="ARBA00022723"/>
    </source>
</evidence>
<sequence>MKQMTRTLLISAAIAASGYALPTLAQTQGMPRGPMTFAGFDRNGDGTVSQQEFDAVRAERMAAMAAAGAPMRGAANAPSFADFDANGDGRMTADEFAAGRQARMQNRTGMGMGPGSGGGQGGGMGPGYSRGPGMGPGAGMGPGMGRGMGMGRNMPAFADFDLNHDGNLTEQEFYQARANRIAERSQQGYPMRNLGNAPEFGAIDLDGNGQVSQQEFATAQAQHRQQMMQRMAPPAQ</sequence>
<dbReference type="InterPro" id="IPR002048">
    <property type="entry name" value="EF_hand_dom"/>
</dbReference>
<dbReference type="SUPFAM" id="SSF47473">
    <property type="entry name" value="EF-hand"/>
    <property type="match status" value="1"/>
</dbReference>
<dbReference type="RefSeq" id="WP_007040262.1">
    <property type="nucleotide sequence ID" value="NZ_AFWT01000009.1"/>
</dbReference>
<feature type="domain" description="EF-hand" evidence="5">
    <location>
        <begin position="80"/>
        <end position="106"/>
    </location>
</feature>
<dbReference type="OrthoDB" id="5770156at2"/>
<evidence type="ECO:0000313" key="7">
    <source>
        <dbReference type="Proteomes" id="UP000004200"/>
    </source>
</evidence>
<proteinExistence type="predicted"/>
<dbReference type="AlphaFoldDB" id="G2DZT5"/>
<dbReference type="PANTHER" id="PTHR10827">
    <property type="entry name" value="RETICULOCALBIN"/>
    <property type="match status" value="1"/>
</dbReference>
<feature type="region of interest" description="Disordered" evidence="3">
    <location>
        <begin position="215"/>
        <end position="236"/>
    </location>
</feature>
<dbReference type="SMART" id="SM00054">
    <property type="entry name" value="EFh"/>
    <property type="match status" value="4"/>
</dbReference>
<reference evidence="6 7" key="1">
    <citation type="submission" date="2011-06" db="EMBL/GenBank/DDBJ databases">
        <title>The draft genome of Thiorhodococcus drewsii AZ1.</title>
        <authorList>
            <consortium name="US DOE Joint Genome Institute (JGI-PGF)"/>
            <person name="Lucas S."/>
            <person name="Han J."/>
            <person name="Lapidus A."/>
            <person name="Cheng J.-F."/>
            <person name="Goodwin L."/>
            <person name="Pitluck S."/>
            <person name="Peters L."/>
            <person name="Land M.L."/>
            <person name="Hauser L."/>
            <person name="Vogl K."/>
            <person name="Liu Z."/>
            <person name="Imhoff J."/>
            <person name="Thiel V."/>
            <person name="Frigaard N.-U."/>
            <person name="Bryant D.A."/>
            <person name="Woyke T.J."/>
        </authorList>
    </citation>
    <scope>NUCLEOTIDE SEQUENCE [LARGE SCALE GENOMIC DNA]</scope>
    <source>
        <strain evidence="6 7">AZ1</strain>
    </source>
</reference>